<feature type="region of interest" description="Disordered" evidence="1">
    <location>
        <begin position="404"/>
        <end position="436"/>
    </location>
</feature>
<protein>
    <submittedName>
        <fullName evidence="2">Uncharacterized protein</fullName>
    </submittedName>
</protein>
<reference evidence="2" key="1">
    <citation type="submission" date="2020-02" db="EMBL/GenBank/DDBJ databases">
        <authorList>
            <person name="Meier V. D."/>
        </authorList>
    </citation>
    <scope>NUCLEOTIDE SEQUENCE</scope>
    <source>
        <strain evidence="2">AVDCRST_MAG08</strain>
    </source>
</reference>
<dbReference type="SUPFAM" id="SSF51735">
    <property type="entry name" value="NAD(P)-binding Rossmann-fold domains"/>
    <property type="match status" value="1"/>
</dbReference>
<dbReference type="PANTHER" id="PTHR43431:SF7">
    <property type="entry name" value="OXIDOREDUCTASE, SHORT CHAIN DEHYDROGENASE_REDUCTASE FAMILY (AFU_ORTHOLOGUE AFUA_5G14000)"/>
    <property type="match status" value="1"/>
</dbReference>
<evidence type="ECO:0000256" key="1">
    <source>
        <dbReference type="SAM" id="MobiDB-lite"/>
    </source>
</evidence>
<organism evidence="2">
    <name type="scientific">uncultured Acetobacteraceae bacterium</name>
    <dbReference type="NCBI Taxonomy" id="169975"/>
    <lineage>
        <taxon>Bacteria</taxon>
        <taxon>Pseudomonadati</taxon>
        <taxon>Pseudomonadota</taxon>
        <taxon>Alphaproteobacteria</taxon>
        <taxon>Acetobacterales</taxon>
        <taxon>Acetobacteraceae</taxon>
        <taxon>environmental samples</taxon>
    </lineage>
</organism>
<evidence type="ECO:0000313" key="2">
    <source>
        <dbReference type="EMBL" id="CAA9269736.1"/>
    </source>
</evidence>
<dbReference type="InterPro" id="IPR002347">
    <property type="entry name" value="SDR_fam"/>
</dbReference>
<name>A0A6J4J8H9_9PROT</name>
<dbReference type="AlphaFoldDB" id="A0A6J4J8H9"/>
<accession>A0A6J4J8H9</accession>
<proteinExistence type="predicted"/>
<dbReference type="PRINTS" id="PR00081">
    <property type="entry name" value="GDHRDH"/>
</dbReference>
<dbReference type="Pfam" id="PF00106">
    <property type="entry name" value="adh_short"/>
    <property type="match status" value="1"/>
</dbReference>
<dbReference type="PANTHER" id="PTHR43431">
    <property type="entry name" value="OXIDOREDUCTASE, SHORT CHAIN DEHYDROGENASE/REDUCTASE FAMILY (AFU_ORTHOLOGUE AFUA_5G14000)"/>
    <property type="match status" value="1"/>
</dbReference>
<dbReference type="EMBL" id="CADCTG010000233">
    <property type="protein sequence ID" value="CAA9269736.1"/>
    <property type="molecule type" value="Genomic_DNA"/>
</dbReference>
<sequence>MTGADGSGVALVVGAGDGIGAAVAGRFAAGGDTACLARRSAEKAAPHVERIVAEGGRARAFGTDTPDKTAVAALLDRVEDEVGPVEVCLFNARANTRMPALETTARPHEQVWRLACHAGFLTGREAMRRMLPRGCGTLLFTGATASIRGGAGFVTFAAAAPSTCRPGRNRNGCPTVLVARHSGHGGNPADVCPRLERTRPRGSVFAGGDVVAAEMEEVADLAVGGEGALRLPRRLEALHPPLPPSRRPVRVLRPVVEALVPAVFHPGQHLALRRAVAGQLVGGHDPRRPALPLQELAQQALGGPPVPPAPHQDVEHDAGPVHGAPQPVRHARDLHRGLVEVPFVADPWQTPPDPVGGVLAELGRPLPHGLVADDDAAGGQHPFHHAQAQREAEMEPHRLAADLGREAVPRTGRPGGRRAHAERLSGRGQAANPAPS</sequence>
<dbReference type="InterPro" id="IPR036291">
    <property type="entry name" value="NAD(P)-bd_dom_sf"/>
</dbReference>
<dbReference type="Gene3D" id="3.40.50.720">
    <property type="entry name" value="NAD(P)-binding Rossmann-like Domain"/>
    <property type="match status" value="1"/>
</dbReference>
<gene>
    <name evidence="2" type="ORF">AVDCRST_MAG08-3128</name>
</gene>